<reference evidence="1 2" key="1">
    <citation type="submission" date="2016-05" db="EMBL/GenBank/DDBJ databases">
        <title>Genomic and physiological characterization of Planctopirus sp. isolated from fresh water lake.</title>
        <authorList>
            <person name="Subhash Y."/>
            <person name="Ramana C."/>
        </authorList>
    </citation>
    <scope>NUCLEOTIDE SEQUENCE [LARGE SCALE GENOMIC DNA]</scope>
    <source>
        <strain evidence="1 2">JC280</strain>
    </source>
</reference>
<dbReference type="AlphaFoldDB" id="A0A1C3EIT7"/>
<protein>
    <submittedName>
        <fullName evidence="1">Uncharacterized protein</fullName>
    </submittedName>
</protein>
<dbReference type="STRING" id="1841610.A6X21_05105"/>
<comment type="caution">
    <text evidence="1">The sequence shown here is derived from an EMBL/GenBank/DDBJ whole genome shotgun (WGS) entry which is preliminary data.</text>
</comment>
<sequence length="150" mass="16612">MPTIDFIKDGISIAMIGDKPLEKSSFGDSVQSTTDRLGKLTERPTQIDGVVSRNITSEAGVATLFKVFGLSRTWDTDDRNGQCVAKLDAPEGNGARDIIQITLEGVMINKWRFSWNAGEEPRETLHVFADRKSIRSLITQDQALGKTRNE</sequence>
<accession>A0A1C3EIT7</accession>
<dbReference type="Proteomes" id="UP000094828">
    <property type="component" value="Unassembled WGS sequence"/>
</dbReference>
<proteinExistence type="predicted"/>
<keyword evidence="2" id="KW-1185">Reference proteome</keyword>
<evidence type="ECO:0000313" key="2">
    <source>
        <dbReference type="Proteomes" id="UP000094828"/>
    </source>
</evidence>
<name>A0A1C3EIT7_9PLAN</name>
<evidence type="ECO:0000313" key="1">
    <source>
        <dbReference type="EMBL" id="ODA33145.1"/>
    </source>
</evidence>
<gene>
    <name evidence="1" type="ORF">A6X21_05105</name>
</gene>
<organism evidence="1 2">
    <name type="scientific">Planctopirus hydrillae</name>
    <dbReference type="NCBI Taxonomy" id="1841610"/>
    <lineage>
        <taxon>Bacteria</taxon>
        <taxon>Pseudomonadati</taxon>
        <taxon>Planctomycetota</taxon>
        <taxon>Planctomycetia</taxon>
        <taxon>Planctomycetales</taxon>
        <taxon>Planctomycetaceae</taxon>
        <taxon>Planctopirus</taxon>
    </lineage>
</organism>
<dbReference type="RefSeq" id="WP_068846984.1">
    <property type="nucleotide sequence ID" value="NZ_LYDR01000058.1"/>
</dbReference>
<dbReference type="EMBL" id="LYDR01000058">
    <property type="protein sequence ID" value="ODA33145.1"/>
    <property type="molecule type" value="Genomic_DNA"/>
</dbReference>